<gene>
    <name evidence="2" type="ORF">CDES_07465</name>
</gene>
<sequence>MPEWLTDASVAVALIVAFAGLLQQMINNSGKKAEVAASTDDNLIKNMGAQLDRLEKAQRQDRARIDWLEDELWTERKVRHEMTNALSQTVDWGEDVMAWIGSGRVDTPPHALDWGKFRKLLETPLPRRPPPVVDD</sequence>
<evidence type="ECO:0000313" key="2">
    <source>
        <dbReference type="EMBL" id="ALC05902.1"/>
    </source>
</evidence>
<organism evidence="2 3">
    <name type="scientific">Corynebacterium deserti GIMN1.010</name>
    <dbReference type="NCBI Taxonomy" id="931089"/>
    <lineage>
        <taxon>Bacteria</taxon>
        <taxon>Bacillati</taxon>
        <taxon>Actinomycetota</taxon>
        <taxon>Actinomycetes</taxon>
        <taxon>Mycobacteriales</taxon>
        <taxon>Corynebacteriaceae</taxon>
        <taxon>Corynebacterium</taxon>
    </lineage>
</organism>
<dbReference type="KEGG" id="cdx:CDES_07465"/>
<dbReference type="STRING" id="931089.CDES_07465"/>
<feature type="transmembrane region" description="Helical" evidence="1">
    <location>
        <begin position="6"/>
        <end position="22"/>
    </location>
</feature>
<keyword evidence="1" id="KW-1133">Transmembrane helix</keyword>
<keyword evidence="3" id="KW-1185">Reference proteome</keyword>
<reference evidence="2 3" key="1">
    <citation type="submission" date="2014-08" db="EMBL/GenBank/DDBJ databases">
        <title>Complete genome sequence of Corynebacterium deserti GIMN1.010 (=DSM 45689), isolated from desert sand in western China.</title>
        <authorList>
            <person name="Ruckert C."/>
            <person name="Albersmeier A."/>
            <person name="Kalinowski J."/>
        </authorList>
    </citation>
    <scope>NUCLEOTIDE SEQUENCE [LARGE SCALE GENOMIC DNA]</scope>
    <source>
        <strain evidence="2 3">GIMN1.010</strain>
    </source>
</reference>
<dbReference type="EMBL" id="CP009220">
    <property type="protein sequence ID" value="ALC05902.1"/>
    <property type="molecule type" value="Genomic_DNA"/>
</dbReference>
<protein>
    <submittedName>
        <fullName evidence="2">Uncharacterized protein</fullName>
    </submittedName>
</protein>
<dbReference type="Proteomes" id="UP000068067">
    <property type="component" value="Chromosome"/>
</dbReference>
<evidence type="ECO:0000313" key="3">
    <source>
        <dbReference type="Proteomes" id="UP000068067"/>
    </source>
</evidence>
<dbReference type="RefSeq" id="WP_231686385.1">
    <property type="nucleotide sequence ID" value="NZ_CP009220.1"/>
</dbReference>
<dbReference type="AlphaFoldDB" id="A0A0M4CG64"/>
<keyword evidence="1" id="KW-0812">Transmembrane</keyword>
<accession>A0A0M4CG64</accession>
<proteinExistence type="predicted"/>
<name>A0A0M4CG64_9CORY</name>
<keyword evidence="1" id="KW-0472">Membrane</keyword>
<evidence type="ECO:0000256" key="1">
    <source>
        <dbReference type="SAM" id="Phobius"/>
    </source>
</evidence>
<dbReference type="PATRIC" id="fig|931089.4.peg.1509"/>